<dbReference type="PANTHER" id="PTHR42850">
    <property type="entry name" value="METALLOPHOSPHOESTERASE"/>
    <property type="match status" value="1"/>
</dbReference>
<dbReference type="InterPro" id="IPR050126">
    <property type="entry name" value="Ap4A_hydrolase"/>
</dbReference>
<sequence length="268" mass="29692">MVKKPYRAVRRYALNTQGRDFVVGDVHGCFSLLDEKLASVAYDSRNDRLFSVGDLVDRGPESTLVLDAVRQHKIKAIRGNHEDMILRWYTGYTSSDQLLANGAEWFIAMADGSGRAKRFANFMASLPYAIEIESSSGLIALLHADVPFDDWEKLTAALGDERRGDLVRRQVLWQRSRWREYREGDGRDFSPSLATVFGLPVGGLRSATFDPHREINGVFAAIVGHTPVPKPTVRGNVINIDTGAVYGGTLTVLNLNDLPHLLSCSETG</sequence>
<comment type="caution">
    <text evidence="2">The sequence shown here is derived from an EMBL/GenBank/DDBJ whole genome shotgun (WGS) entry which is preliminary data.</text>
</comment>
<feature type="domain" description="Calcineurin-like phosphoesterase" evidence="1">
    <location>
        <begin position="22"/>
        <end position="228"/>
    </location>
</feature>
<organism evidence="2 3">
    <name type="scientific">Burkholderia stagnalis</name>
    <dbReference type="NCBI Taxonomy" id="1503054"/>
    <lineage>
        <taxon>Bacteria</taxon>
        <taxon>Pseudomonadati</taxon>
        <taxon>Pseudomonadota</taxon>
        <taxon>Betaproteobacteria</taxon>
        <taxon>Burkholderiales</taxon>
        <taxon>Burkholderiaceae</taxon>
        <taxon>Burkholderia</taxon>
        <taxon>Burkholderia cepacia complex</taxon>
    </lineage>
</organism>
<name>A0ABX9YVT5_9BURK</name>
<accession>A0ABX9YVT5</accession>
<dbReference type="PANTHER" id="PTHR42850:SF4">
    <property type="entry name" value="ZINC-DEPENDENT ENDOPOLYPHOSPHATASE"/>
    <property type="match status" value="1"/>
</dbReference>
<proteinExistence type="predicted"/>
<keyword evidence="3" id="KW-1185">Reference proteome</keyword>
<protein>
    <recommendedName>
        <fullName evidence="1">Calcineurin-like phosphoesterase domain-containing protein</fullName>
    </recommendedName>
</protein>
<dbReference type="InterPro" id="IPR029052">
    <property type="entry name" value="Metallo-depent_PP-like"/>
</dbReference>
<dbReference type="Pfam" id="PF00149">
    <property type="entry name" value="Metallophos"/>
    <property type="match status" value="1"/>
</dbReference>
<dbReference type="Proteomes" id="UP000281098">
    <property type="component" value="Unassembled WGS sequence"/>
</dbReference>
<dbReference type="SUPFAM" id="SSF56300">
    <property type="entry name" value="Metallo-dependent phosphatases"/>
    <property type="match status" value="1"/>
</dbReference>
<evidence type="ECO:0000259" key="1">
    <source>
        <dbReference type="Pfam" id="PF00149"/>
    </source>
</evidence>
<evidence type="ECO:0000313" key="3">
    <source>
        <dbReference type="Proteomes" id="UP000281098"/>
    </source>
</evidence>
<gene>
    <name evidence="2" type="ORF">DF017_03950</name>
</gene>
<evidence type="ECO:0000313" key="2">
    <source>
        <dbReference type="EMBL" id="RQY98475.1"/>
    </source>
</evidence>
<reference evidence="2 3" key="1">
    <citation type="submission" date="2018-08" db="EMBL/GenBank/DDBJ databases">
        <title>Comparative analysis of Burkholderia isolates from Puerto Rico.</title>
        <authorList>
            <person name="Hall C."/>
            <person name="Sahl J."/>
            <person name="Wagner D."/>
        </authorList>
    </citation>
    <scope>NUCLEOTIDE SEQUENCE [LARGE SCALE GENOMIC DNA]</scope>
    <source>
        <strain evidence="2 3">Bp8966</strain>
    </source>
</reference>
<dbReference type="InterPro" id="IPR004843">
    <property type="entry name" value="Calcineurin-like_PHP"/>
</dbReference>
<dbReference type="Gene3D" id="3.60.21.10">
    <property type="match status" value="1"/>
</dbReference>
<dbReference type="EMBL" id="QTPM01000003">
    <property type="protein sequence ID" value="RQY98475.1"/>
    <property type="molecule type" value="Genomic_DNA"/>
</dbReference>